<gene>
    <name evidence="3" type="ORF">EJQ19_06860</name>
</gene>
<dbReference type="Pfam" id="PF00395">
    <property type="entry name" value="SLH"/>
    <property type="match status" value="2"/>
</dbReference>
<comment type="caution">
    <text evidence="3">The sequence shown here is derived from an EMBL/GenBank/DDBJ whole genome shotgun (WGS) entry which is preliminary data.</text>
</comment>
<dbReference type="OrthoDB" id="2611444at2"/>
<keyword evidence="4" id="KW-1185">Reference proteome</keyword>
<keyword evidence="1" id="KW-0732">Signal</keyword>
<reference evidence="3 4" key="1">
    <citation type="submission" date="2018-12" db="EMBL/GenBank/DDBJ databases">
        <title>Bacillus ochoae sp. nov., Paenibacillus whitsoniae sp. nov., Paenibacillus spiritus sp. nov. Isolated from the Mars Exploration Rover during spacecraft assembly.</title>
        <authorList>
            <person name="Seuylemezian A."/>
            <person name="Vaishampayan P."/>
        </authorList>
    </citation>
    <scope>NUCLEOTIDE SEQUENCE [LARGE SCALE GENOMIC DNA]</scope>
    <source>
        <strain evidence="3 4">MER 54</strain>
    </source>
</reference>
<feature type="signal peptide" evidence="1">
    <location>
        <begin position="1"/>
        <end position="23"/>
    </location>
</feature>
<dbReference type="AlphaFoldDB" id="A0A3S0ID96"/>
<protein>
    <submittedName>
        <fullName evidence="3">S-layer homology domain-containing protein</fullName>
    </submittedName>
</protein>
<dbReference type="PROSITE" id="PS51272">
    <property type="entry name" value="SLH"/>
    <property type="match status" value="2"/>
</dbReference>
<evidence type="ECO:0000313" key="3">
    <source>
        <dbReference type="EMBL" id="RTE10384.1"/>
    </source>
</evidence>
<dbReference type="EMBL" id="RXHU01000018">
    <property type="protein sequence ID" value="RTE10384.1"/>
    <property type="molecule type" value="Genomic_DNA"/>
</dbReference>
<name>A0A3S0ID96_9BACL</name>
<dbReference type="Proteomes" id="UP000276128">
    <property type="component" value="Unassembled WGS sequence"/>
</dbReference>
<proteinExistence type="predicted"/>
<evidence type="ECO:0000313" key="4">
    <source>
        <dbReference type="Proteomes" id="UP000276128"/>
    </source>
</evidence>
<feature type="domain" description="SLH" evidence="2">
    <location>
        <begin position="44"/>
        <end position="107"/>
    </location>
</feature>
<feature type="domain" description="SLH" evidence="2">
    <location>
        <begin position="183"/>
        <end position="246"/>
    </location>
</feature>
<evidence type="ECO:0000259" key="2">
    <source>
        <dbReference type="PROSITE" id="PS51272"/>
    </source>
</evidence>
<dbReference type="InterPro" id="IPR001119">
    <property type="entry name" value="SLH_dom"/>
</dbReference>
<accession>A0A3S0ID96</accession>
<evidence type="ECO:0000256" key="1">
    <source>
        <dbReference type="SAM" id="SignalP"/>
    </source>
</evidence>
<organism evidence="3 4">
    <name type="scientific">Paenibacillus whitsoniae</name>
    <dbReference type="NCBI Taxonomy" id="2496558"/>
    <lineage>
        <taxon>Bacteria</taxon>
        <taxon>Bacillati</taxon>
        <taxon>Bacillota</taxon>
        <taxon>Bacilli</taxon>
        <taxon>Bacillales</taxon>
        <taxon>Paenibacillaceae</taxon>
        <taxon>Paenibacillus</taxon>
    </lineage>
</organism>
<feature type="chain" id="PRO_5039717935" evidence="1">
    <location>
        <begin position="24"/>
        <end position="910"/>
    </location>
</feature>
<sequence length="910" mass="98029">MRFMNTKKLASVIVSSLIMSSLAATPVLGASIVTTSAATTTSNVKLSFPDVAQDYWGIRHISKLALEGIIDGFEDGTYRSENSVTQQDVLIMAVRMMGLQSEVDSTATTVFPEFLQVSDYARKYVEVARQKGLISYEEEKARTNGVKQTEIWGQQKATREWVAEVVIRAIGKASMAEGLSGTSSAFKDNNEISPSTLGYVNAAVALKIVDGFEDGSFQPKGAVTRAQMATFLSRSQKELATLPGHAVKGYLTNLTSGTISIMDDLGNTSTYKLSSNTTFYGNKNDKAIQPKELQETYQVTLVPVNGTAYYVEINSDELHMDIHEGQLLNLNMSTFKATLDDYNAYDLAQDVTVTDSEGRGLSLADVVAGSTVQLRKSQLVDSDKYTSIVVKQIPINKTSTGDIQMIDAASRQVTLVDASTGEAESFTLSSTLVATLADNSLVDLTALHVGDTVEYTVKNSVVVKVTVKKQADVGITVEGTFKQLSDDKSAIIINKTSGKPVDIYELNTNAQVAINGLTNAGIYDLASGDTVKLDVLNNKVTKITVTSRSIDNLYFAKIATNYDANSKLLVVVDNNGKPHAYTLTDSVSVSYGGTTLPFSNFASMFTAGKYVDVIVSQDKVMKITMSTQVTGTLTQLNLTTNDITLKTDSGQNLSFKLAYTPVVELANKANSTLSDLKIGDIVSLQLSYDQSIVQKIVTSKTALYKTAVVNGSAKTITVTDAANTASTVSLDGVPIVKADQTAGAISDLLPDDYVKLSFEGLSLKKAEIVTPIRGKVTAVNAATGSLTIQDFSGKTQVVSVGTNYEVKLNNGTPWSLTSMKVDDRVQVMKDASDKFLVQVATAASREVDNYNSIVNQLYFKATSAGDRTSYSLFPRAYYHQGSTLLTPASFTTGNVVKIYVLDDKIVEIEK</sequence>